<evidence type="ECO:0000313" key="2">
    <source>
        <dbReference type="EMBL" id="GDY67990.1"/>
    </source>
</evidence>
<evidence type="ECO:0000256" key="1">
    <source>
        <dbReference type="SAM" id="MobiDB-lite"/>
    </source>
</evidence>
<evidence type="ECO:0000313" key="3">
    <source>
        <dbReference type="EMBL" id="GDY71679.1"/>
    </source>
</evidence>
<dbReference type="AlphaFoldDB" id="A0A4D4M7S5"/>
<dbReference type="EMBL" id="BJHX01000001">
    <property type="protein sequence ID" value="GDY67990.1"/>
    <property type="molecule type" value="Genomic_DNA"/>
</dbReference>
<reference evidence="3 4" key="1">
    <citation type="submission" date="2019-04" db="EMBL/GenBank/DDBJ databases">
        <title>Draft genome sequences of Streptomyces avermitilis ATCC 31267.</title>
        <authorList>
            <person name="Komaki H."/>
            <person name="Tamura T."/>
            <person name="Hosoyama A."/>
        </authorList>
    </citation>
    <scope>NUCLEOTIDE SEQUENCE [LARGE SCALE GENOMIC DNA]</scope>
    <source>
        <strain evidence="3 4">ATCC 31267</strain>
    </source>
</reference>
<feature type="compositionally biased region" description="Basic and acidic residues" evidence="1">
    <location>
        <begin position="354"/>
        <end position="363"/>
    </location>
</feature>
<accession>A0A4D4M7S5</accession>
<organism evidence="2 5">
    <name type="scientific">Streptomyces avermitilis</name>
    <dbReference type="NCBI Taxonomy" id="33903"/>
    <lineage>
        <taxon>Bacteria</taxon>
        <taxon>Bacillati</taxon>
        <taxon>Actinomycetota</taxon>
        <taxon>Actinomycetes</taxon>
        <taxon>Kitasatosporales</taxon>
        <taxon>Streptomycetaceae</taxon>
        <taxon>Streptomyces</taxon>
    </lineage>
</organism>
<dbReference type="RefSeq" id="WP_048894170.1">
    <property type="nucleotide sequence ID" value="NZ_BAABTN010000010.1"/>
</dbReference>
<dbReference type="EMBL" id="BJHY01000001">
    <property type="protein sequence ID" value="GDY71679.1"/>
    <property type="molecule type" value="Genomic_DNA"/>
</dbReference>
<evidence type="ECO:0000313" key="5">
    <source>
        <dbReference type="Proteomes" id="UP000302139"/>
    </source>
</evidence>
<dbReference type="Proteomes" id="UP000299211">
    <property type="component" value="Unassembled WGS sequence"/>
</dbReference>
<reference evidence="2 5" key="2">
    <citation type="submission" date="2019-04" db="EMBL/GenBank/DDBJ databases">
        <title>Draft genome sequences of Streptomyces avermitilis NBRC 14893.</title>
        <authorList>
            <person name="Komaki H."/>
            <person name="Tamura T."/>
            <person name="Hosoyama A."/>
        </authorList>
    </citation>
    <scope>NUCLEOTIDE SEQUENCE [LARGE SCALE GENOMIC DNA]</scope>
    <source>
        <strain evidence="2 5">NBRC 14893</strain>
    </source>
</reference>
<name>A0A4D4M7S5_STRAX</name>
<protein>
    <submittedName>
        <fullName evidence="2">Uncharacterized protein</fullName>
    </submittedName>
</protein>
<evidence type="ECO:0000313" key="4">
    <source>
        <dbReference type="Proteomes" id="UP000299211"/>
    </source>
</evidence>
<gene>
    <name evidence="2" type="ORF">SAV14893_073830</name>
    <name evidence="3" type="ORF">SAV31267_011640</name>
</gene>
<dbReference type="Proteomes" id="UP000302139">
    <property type="component" value="Unassembled WGS sequence"/>
</dbReference>
<feature type="region of interest" description="Disordered" evidence="1">
    <location>
        <begin position="327"/>
        <end position="398"/>
    </location>
</feature>
<sequence length="398" mass="44106">MAKSTIARATTPDTVWLARGRHVGPAPEEAVRRRLRRLKSSAVIQDHLELDDSDDGADQHVFEARWQVADAVTVRARLNLDTSPGADGDRNWVLVAEAERPWELDWPSPATMFWPDEADVPWDHDLVPGLRFRDINPLPTEDKALRRALKAAMRRTWSIHVVVHEAMTPDAHGRLPLASLMPASLRHRIVEHRAAPDQFQIVNWALGDLGVQVPRGGAVVLPGTPARPGYEDGDFTVRSVFLDGSRPSELIDTVTRFAALPRPLFDEAEEAVSDLRRQWHLLTVEEELAKARDLVAKYAEALEAMTKSRDLYREAARLAHEALTAAQQMPGAVPSAREPSRRREGFPLRGLVKPLERVRETAKTLRATSTAGSGRAPDDTSGSASRPAAGEAEAQKRE</sequence>
<comment type="caution">
    <text evidence="2">The sequence shown here is derived from an EMBL/GenBank/DDBJ whole genome shotgun (WGS) entry which is preliminary data.</text>
</comment>
<proteinExistence type="predicted"/>